<evidence type="ECO:0000313" key="2">
    <source>
        <dbReference type="Proteomes" id="UP001626550"/>
    </source>
</evidence>
<reference evidence="1 2" key="1">
    <citation type="submission" date="2024-11" db="EMBL/GenBank/DDBJ databases">
        <title>Adaptive evolution of stress response genes in parasites aligns with host niche diversity.</title>
        <authorList>
            <person name="Hahn C."/>
            <person name="Resl P."/>
        </authorList>
    </citation>
    <scope>NUCLEOTIDE SEQUENCE [LARGE SCALE GENOMIC DNA]</scope>
    <source>
        <strain evidence="1">EGGRZ-B1_66</strain>
        <tissue evidence="1">Body</tissue>
    </source>
</reference>
<proteinExistence type="predicted"/>
<protein>
    <submittedName>
        <fullName evidence="1">Sestrin-1</fullName>
    </submittedName>
</protein>
<name>A0ABD2QBE9_9PLAT</name>
<dbReference type="InterPro" id="IPR006730">
    <property type="entry name" value="Sestrin"/>
</dbReference>
<gene>
    <name evidence="1" type="primary">SESN1</name>
    <name evidence="1" type="ORF">Ciccas_004643</name>
</gene>
<sequence>MSYHRVNEVPNVDTSVYRRTIWNTVQSYFGIFHDDFDYERIGIFVTDKQRVFLKRCATRPYEIGVKQERYSYTSLMPVFNASEVVHVMLMMMEARRQACLLYATRAIYKFRLSPF</sequence>
<dbReference type="PANTHER" id="PTHR12474:SF0">
    <property type="entry name" value="SESTRIN HOMOLOG"/>
    <property type="match status" value="1"/>
</dbReference>
<accession>A0ABD2QBE9</accession>
<dbReference type="Proteomes" id="UP001626550">
    <property type="component" value="Unassembled WGS sequence"/>
</dbReference>
<dbReference type="PANTHER" id="PTHR12474">
    <property type="entry name" value="P53 REGULATED PA26 NUCLEAR PROTEIN SESTRIN"/>
    <property type="match status" value="1"/>
</dbReference>
<comment type="caution">
    <text evidence="1">The sequence shown here is derived from an EMBL/GenBank/DDBJ whole genome shotgun (WGS) entry which is preliminary data.</text>
</comment>
<dbReference type="AlphaFoldDB" id="A0ABD2QBE9"/>
<dbReference type="EMBL" id="JBJKFK010000494">
    <property type="protein sequence ID" value="KAL3316708.1"/>
    <property type="molecule type" value="Genomic_DNA"/>
</dbReference>
<dbReference type="Pfam" id="PF04636">
    <property type="entry name" value="PA26"/>
    <property type="match status" value="1"/>
</dbReference>
<organism evidence="1 2">
    <name type="scientific">Cichlidogyrus casuarinus</name>
    <dbReference type="NCBI Taxonomy" id="1844966"/>
    <lineage>
        <taxon>Eukaryota</taxon>
        <taxon>Metazoa</taxon>
        <taxon>Spiralia</taxon>
        <taxon>Lophotrochozoa</taxon>
        <taxon>Platyhelminthes</taxon>
        <taxon>Monogenea</taxon>
        <taxon>Monopisthocotylea</taxon>
        <taxon>Dactylogyridea</taxon>
        <taxon>Ancyrocephalidae</taxon>
        <taxon>Cichlidogyrus</taxon>
    </lineage>
</organism>
<evidence type="ECO:0000313" key="1">
    <source>
        <dbReference type="EMBL" id="KAL3316708.1"/>
    </source>
</evidence>
<keyword evidence="2" id="KW-1185">Reference proteome</keyword>